<dbReference type="EMBL" id="VOFY01000005">
    <property type="protein sequence ID" value="KAA8592956.1"/>
    <property type="molecule type" value="Genomic_DNA"/>
</dbReference>
<proteinExistence type="predicted"/>
<reference evidence="1 2" key="1">
    <citation type="submission" date="2019-08" db="EMBL/GenBank/DDBJ databases">
        <title>A chromosome-level genome assembly, high-density linkage maps, and genome scans reveal the genomic architecture of hybrid incompatibilities underlying speciation via character displacement in darters (Percidae: Etheostominae).</title>
        <authorList>
            <person name="Moran R.L."/>
            <person name="Catchen J.M."/>
            <person name="Fuller R.C."/>
        </authorList>
    </citation>
    <scope>NUCLEOTIDE SEQUENCE [LARGE SCALE GENOMIC DNA]</scope>
    <source>
        <strain evidence="1">EspeVRDwgs_2016</strain>
        <tissue evidence="1">Muscle</tissue>
    </source>
</reference>
<accession>A0A5J5DHW3</accession>
<evidence type="ECO:0000313" key="1">
    <source>
        <dbReference type="EMBL" id="KAA8592956.1"/>
    </source>
</evidence>
<dbReference type="Proteomes" id="UP000327493">
    <property type="component" value="Chromosome 5"/>
</dbReference>
<dbReference type="AlphaFoldDB" id="A0A5J5DHW3"/>
<name>A0A5J5DHW3_9PERO</name>
<sequence>MEERLNHQTHLKARLLRMSKKLSAPLTSYEAYVVERIHGCHSYTADKENPKPVGERGRLQRALPIIIWFFSRCFVRGFPLHKERPKANVKAEVLMTAHVLWPCLLCSAFSTSNPSHRWLSMASTCSGKGRKMSILYRATRSLALAMCHAMLALFLHPAATSCFYFKRPAVCPPGAHHGCHCSPGSCSTALWDTGHPERTTLMNLSAPCPVAPIRSILLGNKVLGSWILFSSAIGERSRAWTAPSVGPVFISGAALQHWGPAVLEQLRDATAGLAGCRELLSGNGSRCKHTLGRTYGMGLSTNLQAWVMPGAPLACFSKRPTHRCPRAEPSEGEGEREMERGEGLLRERHALIMFPLNSSQTFQDAD</sequence>
<protein>
    <submittedName>
        <fullName evidence="1">Uncharacterized protein</fullName>
    </submittedName>
</protein>
<keyword evidence="2" id="KW-1185">Reference proteome</keyword>
<comment type="caution">
    <text evidence="1">The sequence shown here is derived from an EMBL/GenBank/DDBJ whole genome shotgun (WGS) entry which is preliminary data.</text>
</comment>
<gene>
    <name evidence="1" type="ORF">FQN60_018411</name>
</gene>
<evidence type="ECO:0000313" key="2">
    <source>
        <dbReference type="Proteomes" id="UP000327493"/>
    </source>
</evidence>
<organism evidence="1 2">
    <name type="scientific">Etheostoma spectabile</name>
    <name type="common">orangethroat darter</name>
    <dbReference type="NCBI Taxonomy" id="54343"/>
    <lineage>
        <taxon>Eukaryota</taxon>
        <taxon>Metazoa</taxon>
        <taxon>Chordata</taxon>
        <taxon>Craniata</taxon>
        <taxon>Vertebrata</taxon>
        <taxon>Euteleostomi</taxon>
        <taxon>Actinopterygii</taxon>
        <taxon>Neopterygii</taxon>
        <taxon>Teleostei</taxon>
        <taxon>Neoteleostei</taxon>
        <taxon>Acanthomorphata</taxon>
        <taxon>Eupercaria</taxon>
        <taxon>Perciformes</taxon>
        <taxon>Percoidei</taxon>
        <taxon>Percidae</taxon>
        <taxon>Etheostomatinae</taxon>
        <taxon>Etheostoma</taxon>
    </lineage>
</organism>